<organism evidence="1">
    <name type="scientific">marine sediment metagenome</name>
    <dbReference type="NCBI Taxonomy" id="412755"/>
    <lineage>
        <taxon>unclassified sequences</taxon>
        <taxon>metagenomes</taxon>
        <taxon>ecological metagenomes</taxon>
    </lineage>
</organism>
<sequence length="43" mass="4934">MPWYITDEGYSAMQDQAAKGEHCAVLCEDDECYHNCDKCPVYT</sequence>
<name>A0A0F9EI21_9ZZZZ</name>
<proteinExistence type="predicted"/>
<dbReference type="AlphaFoldDB" id="A0A0F9EI21"/>
<evidence type="ECO:0000313" key="1">
    <source>
        <dbReference type="EMBL" id="KKL65916.1"/>
    </source>
</evidence>
<reference evidence="1" key="1">
    <citation type="journal article" date="2015" name="Nature">
        <title>Complex archaea that bridge the gap between prokaryotes and eukaryotes.</title>
        <authorList>
            <person name="Spang A."/>
            <person name="Saw J.H."/>
            <person name="Jorgensen S.L."/>
            <person name="Zaremba-Niedzwiedzka K."/>
            <person name="Martijn J."/>
            <person name="Lind A.E."/>
            <person name="van Eijk R."/>
            <person name="Schleper C."/>
            <person name="Guy L."/>
            <person name="Ettema T.J."/>
        </authorList>
    </citation>
    <scope>NUCLEOTIDE SEQUENCE</scope>
</reference>
<comment type="caution">
    <text evidence="1">The sequence shown here is derived from an EMBL/GenBank/DDBJ whole genome shotgun (WGS) entry which is preliminary data.</text>
</comment>
<accession>A0A0F9EI21</accession>
<dbReference type="EMBL" id="LAZR01027378">
    <property type="protein sequence ID" value="KKL65916.1"/>
    <property type="molecule type" value="Genomic_DNA"/>
</dbReference>
<gene>
    <name evidence="1" type="ORF">LCGC14_2150200</name>
</gene>
<protein>
    <submittedName>
        <fullName evidence="1">Uncharacterized protein</fullName>
    </submittedName>
</protein>